<keyword evidence="3 5" id="KW-1133">Transmembrane helix</keyword>
<keyword evidence="6" id="KW-0489">Methyltransferase</keyword>
<dbReference type="HOGENOM" id="CLU_065200_4_2_6"/>
<keyword evidence="4 5" id="KW-0472">Membrane</keyword>
<comment type="caution">
    <text evidence="6">The sequence shown here is derived from an EMBL/GenBank/DDBJ whole genome shotgun (WGS) entry which is preliminary data.</text>
</comment>
<dbReference type="OrthoDB" id="9811969at2"/>
<dbReference type="PANTHER" id="PTHR12714">
    <property type="entry name" value="PROTEIN-S ISOPRENYLCYSTEINE O-METHYLTRANSFERASE"/>
    <property type="match status" value="1"/>
</dbReference>
<organism evidence="6 7">
    <name type="scientific">Stutzerimonas stutzeri KOS6</name>
    <dbReference type="NCBI Taxonomy" id="1218352"/>
    <lineage>
        <taxon>Bacteria</taxon>
        <taxon>Pseudomonadati</taxon>
        <taxon>Pseudomonadota</taxon>
        <taxon>Gammaproteobacteria</taxon>
        <taxon>Pseudomonadales</taxon>
        <taxon>Pseudomonadaceae</taxon>
        <taxon>Stutzerimonas</taxon>
    </lineage>
</organism>
<evidence type="ECO:0000256" key="5">
    <source>
        <dbReference type="SAM" id="Phobius"/>
    </source>
</evidence>
<sequence length="153" mass="16877">MSALENRVPPLLVAGLIAVLMGLSGTKLPGFELAWTARLTFALPILLLGLGVCLAGVLSFRRARTTVNPLQPQQASALVEAGIYRYSRNPMYLGFAIILAAWALVLASPLTLLGVVAFVLYMNRFQIPAEEWALETLFGESFARYRARVRRWL</sequence>
<evidence type="ECO:0000256" key="2">
    <source>
        <dbReference type="ARBA" id="ARBA00022692"/>
    </source>
</evidence>
<evidence type="ECO:0000256" key="1">
    <source>
        <dbReference type="ARBA" id="ARBA00004127"/>
    </source>
</evidence>
<dbReference type="PANTHER" id="PTHR12714:SF24">
    <property type="entry name" value="SLR1182 PROTEIN"/>
    <property type="match status" value="1"/>
</dbReference>
<evidence type="ECO:0000256" key="4">
    <source>
        <dbReference type="ARBA" id="ARBA00023136"/>
    </source>
</evidence>
<dbReference type="GO" id="GO:0032259">
    <property type="term" value="P:methylation"/>
    <property type="evidence" value="ECO:0007669"/>
    <property type="project" value="UniProtKB-KW"/>
</dbReference>
<keyword evidence="6" id="KW-0808">Transferase</keyword>
<dbReference type="Gene3D" id="1.20.120.1630">
    <property type="match status" value="1"/>
</dbReference>
<dbReference type="EMBL" id="AMCZ02000020">
    <property type="protein sequence ID" value="EWC40427.1"/>
    <property type="molecule type" value="Genomic_DNA"/>
</dbReference>
<reference evidence="6 7" key="1">
    <citation type="journal article" date="2013" name="Genome Announc.">
        <title>Draft Genome of the Nitrogen-Fixing Bacterium Pseudomonas stutzeri Strain KOS6 Isolated from Industrial Hydrocarbon Sludge.</title>
        <authorList>
            <person name="Grigoryeva T.V."/>
            <person name="Laikov A.V."/>
            <person name="Naumova R.P."/>
            <person name="Manolov A.I."/>
            <person name="Larin A.K."/>
            <person name="Karpova I.Y."/>
            <person name="Semashko T.A."/>
            <person name="Alexeev D.G."/>
            <person name="Kostryukova E.S."/>
            <person name="Muller R."/>
            <person name="Govorun V.M."/>
        </authorList>
    </citation>
    <scope>NUCLEOTIDE SEQUENCE [LARGE SCALE GENOMIC DNA]</scope>
    <source>
        <strain evidence="6 7">KOS6</strain>
    </source>
</reference>
<dbReference type="GO" id="GO:0008168">
    <property type="term" value="F:methyltransferase activity"/>
    <property type="evidence" value="ECO:0007669"/>
    <property type="project" value="UniProtKB-KW"/>
</dbReference>
<dbReference type="Proteomes" id="UP000026923">
    <property type="component" value="Unassembled WGS sequence"/>
</dbReference>
<evidence type="ECO:0000256" key="3">
    <source>
        <dbReference type="ARBA" id="ARBA00022989"/>
    </source>
</evidence>
<dbReference type="AlphaFoldDB" id="A0A061JL11"/>
<dbReference type="GeneID" id="77258893"/>
<evidence type="ECO:0000313" key="6">
    <source>
        <dbReference type="EMBL" id="EWC40427.1"/>
    </source>
</evidence>
<gene>
    <name evidence="6" type="ORF">B597_014895</name>
</gene>
<comment type="subcellular location">
    <subcellularLocation>
        <location evidence="1">Endomembrane system</location>
        <topology evidence="1">Multi-pass membrane protein</topology>
    </subcellularLocation>
</comment>
<accession>A0A061JL11</accession>
<evidence type="ECO:0000313" key="7">
    <source>
        <dbReference type="Proteomes" id="UP000026923"/>
    </source>
</evidence>
<proteinExistence type="predicted"/>
<keyword evidence="2 5" id="KW-0812">Transmembrane</keyword>
<dbReference type="RefSeq" id="WP_003292672.1">
    <property type="nucleotide sequence ID" value="NZ_KK020676.1"/>
</dbReference>
<feature type="transmembrane region" description="Helical" evidence="5">
    <location>
        <begin position="92"/>
        <end position="122"/>
    </location>
</feature>
<dbReference type="eggNOG" id="COG2020">
    <property type="taxonomic scope" value="Bacteria"/>
</dbReference>
<dbReference type="Pfam" id="PF04191">
    <property type="entry name" value="PEMT"/>
    <property type="match status" value="1"/>
</dbReference>
<feature type="transmembrane region" description="Helical" evidence="5">
    <location>
        <begin position="41"/>
        <end position="60"/>
    </location>
</feature>
<name>A0A061JL11_STUST</name>
<dbReference type="GO" id="GO:0012505">
    <property type="term" value="C:endomembrane system"/>
    <property type="evidence" value="ECO:0007669"/>
    <property type="project" value="UniProtKB-SubCell"/>
</dbReference>
<dbReference type="InterPro" id="IPR007318">
    <property type="entry name" value="Phopholipid_MeTrfase"/>
</dbReference>
<protein>
    <submittedName>
        <fullName evidence="6">Protein-S-isoprenylcysteine methyltransferase</fullName>
    </submittedName>
</protein>